<gene>
    <name evidence="9" type="ORF">JOE57_001011</name>
</gene>
<feature type="transmembrane region" description="Helical" evidence="7">
    <location>
        <begin position="254"/>
        <end position="275"/>
    </location>
</feature>
<comment type="caution">
    <text evidence="9">The sequence shown here is derived from an EMBL/GenBank/DDBJ whole genome shotgun (WGS) entry which is preliminary data.</text>
</comment>
<feature type="transmembrane region" description="Helical" evidence="7">
    <location>
        <begin position="190"/>
        <end position="208"/>
    </location>
</feature>
<feature type="transmembrane region" description="Helical" evidence="7">
    <location>
        <begin position="12"/>
        <end position="31"/>
    </location>
</feature>
<keyword evidence="3" id="KW-1003">Cell membrane</keyword>
<keyword evidence="10" id="KW-1185">Reference proteome</keyword>
<evidence type="ECO:0000256" key="4">
    <source>
        <dbReference type="ARBA" id="ARBA00022692"/>
    </source>
</evidence>
<accession>A0ABS2RGF5</accession>
<evidence type="ECO:0000256" key="3">
    <source>
        <dbReference type="ARBA" id="ARBA00022475"/>
    </source>
</evidence>
<feature type="transmembrane region" description="Helical" evidence="7">
    <location>
        <begin position="99"/>
        <end position="121"/>
    </location>
</feature>
<dbReference type="SUPFAM" id="SSF161098">
    <property type="entry name" value="MetI-like"/>
    <property type="match status" value="1"/>
</dbReference>
<comment type="similarity">
    <text evidence="7">Belongs to the binding-protein-dependent transport system permease family.</text>
</comment>
<reference evidence="9 10" key="1">
    <citation type="submission" date="2021-01" db="EMBL/GenBank/DDBJ databases">
        <title>Sequencing the genomes of 1000 actinobacteria strains.</title>
        <authorList>
            <person name="Klenk H.-P."/>
        </authorList>
    </citation>
    <scope>NUCLEOTIDE SEQUENCE [LARGE SCALE GENOMIC DNA]</scope>
    <source>
        <strain evidence="9 10">DSM 18662</strain>
    </source>
</reference>
<sequence length="326" mass="35577">MGKYLLRRIVNYVILLFIAVTLAYFLAASALHPRALYEVVNPPIDPVSIENSLREKNLSDQVPLIQRWWTWFTGVLHGDWGQAPRGGEVADEIGRRMWVSLRLVTLGSLIGIVGGVAIGAWTATRQYKASDRVVTAASLLLLAMPTFVVATILMILATKFNQATGLRVFEFIGETGDRGSYPLAGLVDRIQHLFLPTLALSAFGIASFSRIQRNLMLDTLGADFVRTARAKGLRKQKAVMKHALRTSLIPTGTYFAFSVATLFTGATVMELIFTFHGMGIYGVTTIQQQDVHGAVAVVAFSGVCVLVGAILADIMVAILDPRVRLS</sequence>
<feature type="transmembrane region" description="Helical" evidence="7">
    <location>
        <begin position="133"/>
        <end position="157"/>
    </location>
</feature>
<dbReference type="EMBL" id="JAFBCF010000001">
    <property type="protein sequence ID" value="MBM7798090.1"/>
    <property type="molecule type" value="Genomic_DNA"/>
</dbReference>
<dbReference type="CDD" id="cd06261">
    <property type="entry name" value="TM_PBP2"/>
    <property type="match status" value="1"/>
</dbReference>
<dbReference type="PROSITE" id="PS50928">
    <property type="entry name" value="ABC_TM1"/>
    <property type="match status" value="1"/>
</dbReference>
<dbReference type="RefSeq" id="WP_204916690.1">
    <property type="nucleotide sequence ID" value="NZ_BAAAQP010000011.1"/>
</dbReference>
<evidence type="ECO:0000256" key="1">
    <source>
        <dbReference type="ARBA" id="ARBA00004651"/>
    </source>
</evidence>
<evidence type="ECO:0000256" key="5">
    <source>
        <dbReference type="ARBA" id="ARBA00022989"/>
    </source>
</evidence>
<keyword evidence="2 7" id="KW-0813">Transport</keyword>
<keyword evidence="4 7" id="KW-0812">Transmembrane</keyword>
<dbReference type="PANTHER" id="PTHR30465:SF0">
    <property type="entry name" value="OLIGOPEPTIDE TRANSPORT SYSTEM PERMEASE PROTEIN APPB"/>
    <property type="match status" value="1"/>
</dbReference>
<organism evidence="9 10">
    <name type="scientific">Microlunatus panaciterrae</name>
    <dbReference type="NCBI Taxonomy" id="400768"/>
    <lineage>
        <taxon>Bacteria</taxon>
        <taxon>Bacillati</taxon>
        <taxon>Actinomycetota</taxon>
        <taxon>Actinomycetes</taxon>
        <taxon>Propionibacteriales</taxon>
        <taxon>Propionibacteriaceae</taxon>
        <taxon>Microlunatus</taxon>
    </lineage>
</organism>
<dbReference type="PANTHER" id="PTHR30465">
    <property type="entry name" value="INNER MEMBRANE ABC TRANSPORTER"/>
    <property type="match status" value="1"/>
</dbReference>
<feature type="domain" description="ABC transmembrane type-1" evidence="8">
    <location>
        <begin position="97"/>
        <end position="316"/>
    </location>
</feature>
<evidence type="ECO:0000256" key="6">
    <source>
        <dbReference type="ARBA" id="ARBA00023136"/>
    </source>
</evidence>
<dbReference type="InterPro" id="IPR035906">
    <property type="entry name" value="MetI-like_sf"/>
</dbReference>
<evidence type="ECO:0000313" key="10">
    <source>
        <dbReference type="Proteomes" id="UP000704762"/>
    </source>
</evidence>
<comment type="subcellular location">
    <subcellularLocation>
        <location evidence="1 7">Cell membrane</location>
        <topology evidence="1 7">Multi-pass membrane protein</topology>
    </subcellularLocation>
</comment>
<evidence type="ECO:0000259" key="8">
    <source>
        <dbReference type="PROSITE" id="PS50928"/>
    </source>
</evidence>
<name>A0ABS2RGF5_9ACTN</name>
<keyword evidence="6 7" id="KW-0472">Membrane</keyword>
<dbReference type="Gene3D" id="1.10.3720.10">
    <property type="entry name" value="MetI-like"/>
    <property type="match status" value="1"/>
</dbReference>
<proteinExistence type="inferred from homology"/>
<evidence type="ECO:0000256" key="2">
    <source>
        <dbReference type="ARBA" id="ARBA00022448"/>
    </source>
</evidence>
<feature type="transmembrane region" description="Helical" evidence="7">
    <location>
        <begin position="295"/>
        <end position="319"/>
    </location>
</feature>
<evidence type="ECO:0000313" key="9">
    <source>
        <dbReference type="EMBL" id="MBM7798090.1"/>
    </source>
</evidence>
<dbReference type="Proteomes" id="UP000704762">
    <property type="component" value="Unassembled WGS sequence"/>
</dbReference>
<dbReference type="InterPro" id="IPR000515">
    <property type="entry name" value="MetI-like"/>
</dbReference>
<protein>
    <submittedName>
        <fullName evidence="9">Peptide/nickel transport system permease protein</fullName>
    </submittedName>
</protein>
<keyword evidence="5 7" id="KW-1133">Transmembrane helix</keyword>
<dbReference type="Pfam" id="PF00528">
    <property type="entry name" value="BPD_transp_1"/>
    <property type="match status" value="1"/>
</dbReference>
<evidence type="ECO:0000256" key="7">
    <source>
        <dbReference type="RuleBase" id="RU363032"/>
    </source>
</evidence>